<evidence type="ECO:0000256" key="6">
    <source>
        <dbReference type="ARBA" id="ARBA00022692"/>
    </source>
</evidence>
<evidence type="ECO:0000256" key="3">
    <source>
        <dbReference type="ARBA" id="ARBA00005590"/>
    </source>
</evidence>
<dbReference type="GeneID" id="107469606"/>
<evidence type="ECO:0000313" key="15">
    <source>
        <dbReference type="Proteomes" id="UP000515211"/>
    </source>
</evidence>
<evidence type="ECO:0000259" key="14">
    <source>
        <dbReference type="Pfam" id="PF01490"/>
    </source>
</evidence>
<proteinExistence type="inferred from homology"/>
<keyword evidence="8" id="KW-0029">Amino-acid transport</keyword>
<keyword evidence="9 13" id="KW-1133">Transmembrane helix</keyword>
<evidence type="ECO:0000256" key="13">
    <source>
        <dbReference type="SAM" id="Phobius"/>
    </source>
</evidence>
<comment type="function">
    <text evidence="12">Carrier protein involved in proton-driven auxin influx. Mediates the formation of auxin gradient from developing leaves (site of auxin biosynthesis) to tips by contributing to the loading of auxin in vascular tissues and facilitating acropetal (base to tip) auxin transport within inner tissues of the root apex, and basipetal (tip to base) auxin transport within outer tissues of the root apex. May be involved in lateral roots and nodules formation.</text>
</comment>
<evidence type="ECO:0000256" key="7">
    <source>
        <dbReference type="ARBA" id="ARBA00022847"/>
    </source>
</evidence>
<evidence type="ECO:0000256" key="2">
    <source>
        <dbReference type="ARBA" id="ARBA00004236"/>
    </source>
</evidence>
<keyword evidence="4" id="KW-0813">Transport</keyword>
<feature type="transmembrane region" description="Helical" evidence="13">
    <location>
        <begin position="46"/>
        <end position="65"/>
    </location>
</feature>
<evidence type="ECO:0000256" key="11">
    <source>
        <dbReference type="ARBA" id="ARBA00023294"/>
    </source>
</evidence>
<keyword evidence="15" id="KW-1185">Reference proteome</keyword>
<keyword evidence="11" id="KW-0927">Auxin signaling pathway</keyword>
<dbReference type="PANTHER" id="PTHR48017">
    <property type="entry name" value="OS05G0424000 PROTEIN-RELATED"/>
    <property type="match status" value="1"/>
</dbReference>
<comment type="subcellular location">
    <subcellularLocation>
        <location evidence="2">Cell membrane</location>
    </subcellularLocation>
    <subcellularLocation>
        <location evidence="1">Endomembrane system</location>
        <topology evidence="1">Multi-pass membrane protein</topology>
    </subcellularLocation>
</comment>
<reference evidence="16" key="2">
    <citation type="submission" date="2025-08" db="UniProtKB">
        <authorList>
            <consortium name="RefSeq"/>
        </authorList>
    </citation>
    <scope>IDENTIFICATION</scope>
    <source>
        <tissue evidence="16">Whole plant</tissue>
    </source>
</reference>
<evidence type="ECO:0000256" key="10">
    <source>
        <dbReference type="ARBA" id="ARBA00023136"/>
    </source>
</evidence>
<accession>A0A6P4C9A5</accession>
<dbReference type="GO" id="GO:0009734">
    <property type="term" value="P:auxin-activated signaling pathway"/>
    <property type="evidence" value="ECO:0007669"/>
    <property type="project" value="UniProtKB-KW"/>
</dbReference>
<evidence type="ECO:0000256" key="12">
    <source>
        <dbReference type="ARBA" id="ARBA00045588"/>
    </source>
</evidence>
<protein>
    <submittedName>
        <fullName evidence="16">Proline transporter 1-like</fullName>
    </submittedName>
</protein>
<evidence type="ECO:0000256" key="9">
    <source>
        <dbReference type="ARBA" id="ARBA00022989"/>
    </source>
</evidence>
<dbReference type="GO" id="GO:0006865">
    <property type="term" value="P:amino acid transport"/>
    <property type="evidence" value="ECO:0007669"/>
    <property type="project" value="UniProtKB-KW"/>
</dbReference>
<dbReference type="GO" id="GO:0015293">
    <property type="term" value="F:symporter activity"/>
    <property type="evidence" value="ECO:0007669"/>
    <property type="project" value="UniProtKB-KW"/>
</dbReference>
<name>A0A6P4C9A5_ARADU</name>
<dbReference type="InterPro" id="IPR013057">
    <property type="entry name" value="AA_transpt_TM"/>
</dbReference>
<feature type="domain" description="Amino acid transporter transmembrane" evidence="14">
    <location>
        <begin position="5"/>
        <end position="115"/>
    </location>
</feature>
<keyword evidence="10 13" id="KW-0472">Membrane</keyword>
<dbReference type="Pfam" id="PF01490">
    <property type="entry name" value="Aa_trans"/>
    <property type="match status" value="1"/>
</dbReference>
<feature type="transmembrane region" description="Helical" evidence="13">
    <location>
        <begin position="72"/>
        <end position="90"/>
    </location>
</feature>
<evidence type="ECO:0000256" key="5">
    <source>
        <dbReference type="ARBA" id="ARBA00022475"/>
    </source>
</evidence>
<dbReference type="RefSeq" id="XP_015944473.3">
    <property type="nucleotide sequence ID" value="XM_016088987.3"/>
</dbReference>
<organism evidence="15 16">
    <name type="scientific">Arachis duranensis</name>
    <name type="common">Wild peanut</name>
    <dbReference type="NCBI Taxonomy" id="130453"/>
    <lineage>
        <taxon>Eukaryota</taxon>
        <taxon>Viridiplantae</taxon>
        <taxon>Streptophyta</taxon>
        <taxon>Embryophyta</taxon>
        <taxon>Tracheophyta</taxon>
        <taxon>Spermatophyta</taxon>
        <taxon>Magnoliopsida</taxon>
        <taxon>eudicotyledons</taxon>
        <taxon>Gunneridae</taxon>
        <taxon>Pentapetalae</taxon>
        <taxon>rosids</taxon>
        <taxon>fabids</taxon>
        <taxon>Fabales</taxon>
        <taxon>Fabaceae</taxon>
        <taxon>Papilionoideae</taxon>
        <taxon>50 kb inversion clade</taxon>
        <taxon>dalbergioids sensu lato</taxon>
        <taxon>Dalbergieae</taxon>
        <taxon>Pterocarpus clade</taxon>
        <taxon>Arachis</taxon>
    </lineage>
</organism>
<dbReference type="KEGG" id="adu:107469606"/>
<gene>
    <name evidence="16" type="primary">LOC107469606</name>
</gene>
<reference evidence="15" key="1">
    <citation type="journal article" date="2016" name="Nat. Genet.">
        <title>The genome sequences of Arachis duranensis and Arachis ipaensis, the diploid ancestors of cultivated peanut.</title>
        <authorList>
            <person name="Bertioli D.J."/>
            <person name="Cannon S.B."/>
            <person name="Froenicke L."/>
            <person name="Huang G."/>
            <person name="Farmer A.D."/>
            <person name="Cannon E.K."/>
            <person name="Liu X."/>
            <person name="Gao D."/>
            <person name="Clevenger J."/>
            <person name="Dash S."/>
            <person name="Ren L."/>
            <person name="Moretzsohn M.C."/>
            <person name="Shirasawa K."/>
            <person name="Huang W."/>
            <person name="Vidigal B."/>
            <person name="Abernathy B."/>
            <person name="Chu Y."/>
            <person name="Niederhuth C.E."/>
            <person name="Umale P."/>
            <person name="Araujo A.C."/>
            <person name="Kozik A."/>
            <person name="Kim K.D."/>
            <person name="Burow M.D."/>
            <person name="Varshney R.K."/>
            <person name="Wang X."/>
            <person name="Zhang X."/>
            <person name="Barkley N."/>
            <person name="Guimaraes P.M."/>
            <person name="Isobe S."/>
            <person name="Guo B."/>
            <person name="Liao B."/>
            <person name="Stalker H.T."/>
            <person name="Schmitz R.J."/>
            <person name="Scheffler B.E."/>
            <person name="Leal-Bertioli S.C."/>
            <person name="Xun X."/>
            <person name="Jackson S.A."/>
            <person name="Michelmore R."/>
            <person name="Ozias-Akins P."/>
        </authorList>
    </citation>
    <scope>NUCLEOTIDE SEQUENCE [LARGE SCALE GENOMIC DNA]</scope>
    <source>
        <strain evidence="15">cv. V14167</strain>
    </source>
</reference>
<evidence type="ECO:0000256" key="8">
    <source>
        <dbReference type="ARBA" id="ARBA00022970"/>
    </source>
</evidence>
<feature type="transmembrane region" description="Helical" evidence="13">
    <location>
        <begin position="21"/>
        <end position="40"/>
    </location>
</feature>
<keyword evidence="5" id="KW-1003">Cell membrane</keyword>
<keyword evidence="7" id="KW-0769">Symport</keyword>
<feature type="transmembrane region" description="Helical" evidence="13">
    <location>
        <begin position="96"/>
        <end position="118"/>
    </location>
</feature>
<keyword evidence="6 13" id="KW-0812">Transmembrane</keyword>
<evidence type="ECO:0000256" key="4">
    <source>
        <dbReference type="ARBA" id="ARBA00022448"/>
    </source>
</evidence>
<dbReference type="GO" id="GO:0012505">
    <property type="term" value="C:endomembrane system"/>
    <property type="evidence" value="ECO:0007669"/>
    <property type="project" value="UniProtKB-SubCell"/>
</dbReference>
<dbReference type="Proteomes" id="UP000515211">
    <property type="component" value="Chromosome 10"/>
</dbReference>
<feature type="non-terminal residue" evidence="16">
    <location>
        <position position="1"/>
    </location>
</feature>
<comment type="similarity">
    <text evidence="3">Belongs to the amino acid/polyamine transporter 2 family. Amino acid/auxin permease (AAAP) (TC 2.A.18.1) subfamily.</text>
</comment>
<evidence type="ECO:0000313" key="16">
    <source>
        <dbReference type="RefSeq" id="XP_015944473.3"/>
    </source>
</evidence>
<evidence type="ECO:0000256" key="1">
    <source>
        <dbReference type="ARBA" id="ARBA00004127"/>
    </source>
</evidence>
<sequence>NTLVAMLHEYGGRRHIRYRDLAGFIYGRWAYTLTWALQYVNLFMINTGYIILAGSALKATYLLFWDDHTMKLPYLVAIAGFVCALFAIGIPTLSALGVWLGFSTLLCLAYIVISFVLYQVVPFLKKYAFCGTKLSLAKLQSLGGHQKSR</sequence>
<dbReference type="AlphaFoldDB" id="A0A6P4C9A5"/>
<dbReference type="GO" id="GO:0005886">
    <property type="term" value="C:plasma membrane"/>
    <property type="evidence" value="ECO:0007669"/>
    <property type="project" value="UniProtKB-SubCell"/>
</dbReference>